<reference evidence="1 2" key="1">
    <citation type="submission" date="2019-10" db="EMBL/GenBank/DDBJ databases">
        <title>Extracellular Electron Transfer in a Candidatus Methanoperedens spp. Enrichment Culture.</title>
        <authorList>
            <person name="Berger S."/>
            <person name="Rangel Shaw D."/>
            <person name="Berben T."/>
            <person name="In 'T Zandt M."/>
            <person name="Frank J."/>
            <person name="Reimann J."/>
            <person name="Jetten M.S.M."/>
            <person name="Welte C.U."/>
        </authorList>
    </citation>
    <scope>NUCLEOTIDE SEQUENCE [LARGE SCALE GENOMIC DNA]</scope>
    <source>
        <strain evidence="1">SB12</strain>
    </source>
</reference>
<protein>
    <recommendedName>
        <fullName evidence="3">Chemotaxis protein</fullName>
    </recommendedName>
</protein>
<name>A0A833H4A9_9LEPT</name>
<gene>
    <name evidence="1" type="ORF">F9K24_04460</name>
</gene>
<dbReference type="AlphaFoldDB" id="A0A833H4A9"/>
<evidence type="ECO:0008006" key="3">
    <source>
        <dbReference type="Google" id="ProtNLM"/>
    </source>
</evidence>
<dbReference type="Proteomes" id="UP000460298">
    <property type="component" value="Unassembled WGS sequence"/>
</dbReference>
<sequence>MEKVEKILQDVLNAGIALFRAGEGSVATAVADVKKTFEELKTKGAADNSESAVKLRKILDDIVKQAGDLNNKASGTYGDSVKQLQDLYAKASAEIEKIVPKEQLDQVKGKVDELSKAIQAKVEEVTKTVKEKTGGTGAGPTAV</sequence>
<dbReference type="NCBIfam" id="NF047773">
    <property type="entry name" value="phas_rel_Lepto"/>
    <property type="match status" value="1"/>
</dbReference>
<evidence type="ECO:0000313" key="2">
    <source>
        <dbReference type="Proteomes" id="UP000460298"/>
    </source>
</evidence>
<organism evidence="1 2">
    <name type="scientific">Leptonema illini</name>
    <dbReference type="NCBI Taxonomy" id="183"/>
    <lineage>
        <taxon>Bacteria</taxon>
        <taxon>Pseudomonadati</taxon>
        <taxon>Spirochaetota</taxon>
        <taxon>Spirochaetia</taxon>
        <taxon>Leptospirales</taxon>
        <taxon>Leptospiraceae</taxon>
        <taxon>Leptonema</taxon>
    </lineage>
</organism>
<evidence type="ECO:0000313" key="1">
    <source>
        <dbReference type="EMBL" id="KAB2934285.1"/>
    </source>
</evidence>
<comment type="caution">
    <text evidence="1">The sequence shown here is derived from an EMBL/GenBank/DDBJ whole genome shotgun (WGS) entry which is preliminary data.</text>
</comment>
<accession>A0A833H4A9</accession>
<dbReference type="EMBL" id="WBUI01000003">
    <property type="protein sequence ID" value="KAB2934285.1"/>
    <property type="molecule type" value="Genomic_DNA"/>
</dbReference>
<proteinExistence type="predicted"/>